<dbReference type="EMBL" id="JACCJB010000003">
    <property type="protein sequence ID" value="KAF6229073.1"/>
    <property type="molecule type" value="Genomic_DNA"/>
</dbReference>
<evidence type="ECO:0000256" key="1">
    <source>
        <dbReference type="SAM" id="MobiDB-lite"/>
    </source>
</evidence>
<proteinExistence type="predicted"/>
<gene>
    <name evidence="3" type="ORF">HO133_007187</name>
</gene>
<feature type="region of interest" description="Disordered" evidence="1">
    <location>
        <begin position="52"/>
        <end position="113"/>
    </location>
</feature>
<comment type="caution">
    <text evidence="3">The sequence shown here is derived from an EMBL/GenBank/DDBJ whole genome shotgun (WGS) entry which is preliminary data.</text>
</comment>
<dbReference type="GeneID" id="59335587"/>
<keyword evidence="2" id="KW-0732">Signal</keyword>
<sequence length="113" mass="12449">MRFSPMILSTLVVGYALGAPMSSSKGESYSTTSHLPWLILQAAAGIRSLQPARDISPKTRSAELEPDENMVYSEYKASRSTETRATEAKDQDDEVLYTEYSPEGTKPVGDRQT</sequence>
<evidence type="ECO:0000313" key="3">
    <source>
        <dbReference type="EMBL" id="KAF6229073.1"/>
    </source>
</evidence>
<evidence type="ECO:0000256" key="2">
    <source>
        <dbReference type="SAM" id="SignalP"/>
    </source>
</evidence>
<feature type="signal peptide" evidence="2">
    <location>
        <begin position="1"/>
        <end position="18"/>
    </location>
</feature>
<evidence type="ECO:0000313" key="4">
    <source>
        <dbReference type="Proteomes" id="UP000593566"/>
    </source>
</evidence>
<dbReference type="AlphaFoldDB" id="A0A8H6FIC9"/>
<name>A0A8H6FIC9_9LECA</name>
<feature type="chain" id="PRO_5034602421" evidence="2">
    <location>
        <begin position="19"/>
        <end position="113"/>
    </location>
</feature>
<organism evidence="3 4">
    <name type="scientific">Letharia lupina</name>
    <dbReference type="NCBI Taxonomy" id="560253"/>
    <lineage>
        <taxon>Eukaryota</taxon>
        <taxon>Fungi</taxon>
        <taxon>Dikarya</taxon>
        <taxon>Ascomycota</taxon>
        <taxon>Pezizomycotina</taxon>
        <taxon>Lecanoromycetes</taxon>
        <taxon>OSLEUM clade</taxon>
        <taxon>Lecanoromycetidae</taxon>
        <taxon>Lecanorales</taxon>
        <taxon>Lecanorineae</taxon>
        <taxon>Parmeliaceae</taxon>
        <taxon>Letharia</taxon>
    </lineage>
</organism>
<dbReference type="RefSeq" id="XP_037156715.1">
    <property type="nucleotide sequence ID" value="XM_037298080.1"/>
</dbReference>
<protein>
    <submittedName>
        <fullName evidence="3">Uncharacterized protein</fullName>
    </submittedName>
</protein>
<dbReference type="Proteomes" id="UP000593566">
    <property type="component" value="Unassembled WGS sequence"/>
</dbReference>
<accession>A0A8H6FIC9</accession>
<feature type="compositionally biased region" description="Basic and acidic residues" evidence="1">
    <location>
        <begin position="76"/>
        <end position="89"/>
    </location>
</feature>
<reference evidence="3 4" key="1">
    <citation type="journal article" date="2020" name="Genomics">
        <title>Complete, high-quality genomes from long-read metagenomic sequencing of two wolf lichen thalli reveals enigmatic genome architecture.</title>
        <authorList>
            <person name="McKenzie S.K."/>
            <person name="Walston R.F."/>
            <person name="Allen J.L."/>
        </authorList>
    </citation>
    <scope>NUCLEOTIDE SEQUENCE [LARGE SCALE GENOMIC DNA]</scope>
    <source>
        <strain evidence="3">WasteWater1</strain>
    </source>
</reference>
<keyword evidence="4" id="KW-1185">Reference proteome</keyword>